<gene>
    <name evidence="2" type="ORF">F0U60_31650</name>
</gene>
<feature type="region of interest" description="Disordered" evidence="1">
    <location>
        <begin position="103"/>
        <end position="124"/>
    </location>
</feature>
<dbReference type="EMBL" id="CP043494">
    <property type="protein sequence ID" value="WNG48185.1"/>
    <property type="molecule type" value="Genomic_DNA"/>
</dbReference>
<reference evidence="2 3" key="1">
    <citation type="submission" date="2019-08" db="EMBL/GenBank/DDBJ databases">
        <title>Archangium and Cystobacter genomes.</title>
        <authorList>
            <person name="Chen I.-C.K."/>
            <person name="Wielgoss S."/>
        </authorList>
    </citation>
    <scope>NUCLEOTIDE SEQUENCE [LARGE SCALE GENOMIC DNA]</scope>
    <source>
        <strain evidence="2 3">Cbm 6</strain>
    </source>
</reference>
<evidence type="ECO:0000313" key="3">
    <source>
        <dbReference type="Proteomes" id="UP001611383"/>
    </source>
</evidence>
<evidence type="ECO:0000313" key="2">
    <source>
        <dbReference type="EMBL" id="WNG48185.1"/>
    </source>
</evidence>
<dbReference type="Proteomes" id="UP001611383">
    <property type="component" value="Chromosome"/>
</dbReference>
<name>A0ABY9WYG7_9BACT</name>
<dbReference type="RefSeq" id="WP_395805394.1">
    <property type="nucleotide sequence ID" value="NZ_CP043494.1"/>
</dbReference>
<organism evidence="2 3">
    <name type="scientific">Archangium minus</name>
    <dbReference type="NCBI Taxonomy" id="83450"/>
    <lineage>
        <taxon>Bacteria</taxon>
        <taxon>Pseudomonadati</taxon>
        <taxon>Myxococcota</taxon>
        <taxon>Myxococcia</taxon>
        <taxon>Myxococcales</taxon>
        <taxon>Cystobacterineae</taxon>
        <taxon>Archangiaceae</taxon>
        <taxon>Archangium</taxon>
    </lineage>
</organism>
<evidence type="ECO:0000256" key="1">
    <source>
        <dbReference type="SAM" id="MobiDB-lite"/>
    </source>
</evidence>
<sequence>MSTSIDNTSWTLAADWPVVALPVRLETRFTATGLRIRVFPDTVHIDSHEPRLTDAEVEAGKRYWEATWRAAGNTGRWRAAWEQLTTMLGTARATWVARVTEPNPAGKPTEEIPESAPLPVAPDFPEPLRTPSVWTRPPYARGLPTRWHVVAIRNTGAGTVRVHEVFGQPIRRPLAVGPAPDFDPATLPDEDAPVGPAMRWLVDYNEAVAAGMAHTLELPAELRDRIDRLLVFGVDDTLTPQETADVLNRLMEAHGATDGLGLLPPGAPTNNTTSARGAVRSAHDPRAPENIQALQVAHGEQAPGAATAVVNQALRALGLPASMTAGQSGPVGEVRGRPVPEGAPTALPRQPGAARDPEADIERVHSALWPTTWGYFLRHMMSGRFGTAVADRMREQFVRLVRADGPLPTLRIGAQPYGLLPVLAMNGWGPVSGESDDTGGVALLRRLRDQVWGPSVDDVSTIPPTGGQAPAEALLDIFGSDAHIREFRARSVLGNEYVAWLWRFARLRLGDTWQVQLSARSRSFLQSLGLLGAGERVPVAAGTVFAADAFRLGTPLVAAPGTSPASYLSALATATATSLRGLPEQPDPSPAGVTGGVPVLYRLLRTALLAEYSRAAERLGAPEPVEPELIDIAPDTLTSTLWRRLDTPLPGGNGQTIGAYLDSTAGVTDARAEGLRALREAISRFAALPVAELERYVSGALGLTAHRLDAWFTSYATRRLWTMRSARPAGAWVGGFGWLLNLERGPTPATIDSPWPELEPGKLRLSSTGAGFVHAPSVPQALTAAVLRSGWRSYGGPVSDNPLAVDLSSRRVKIAEFLLDGVRQGQQLGALLGYRFERALHEHPYGTLGAYLPAFRALAPLRATLVTAHAAPRGTETTTATTDGLVLHDKAKAGLAWGRDGLPETTHPAYGPLREVLTELADAVDAVSDALLAESVHHLVNGNPARAGASLEAASRGTAVPPELEFARGGRTGSAVTHRVVVLANVTRASRAQWPAESDRSPRMLLSTVADVLASALLPEPSRVFCRAHWHLPDGGLEPVSISLDFLSLPAIDYVMMAPREPVPNGAELDQLLDRAFRARLPADEAARRAGWRLALDFGRDAGWSFERLSVAEFLGALDAVRALLTGTRALTPTDLSAPGSTVGYVGVDQELVNAADGAAIIARNTVTELRGSNPADVDRALLRASNLGVMGVIPPPAGASTDPATVARRTEAVERAIGELTQRLATAEALVAGFNRTKASPDELREHDLARLRAVAGTDLPFLPALMPVDAAGWESALAASPALQGGDPGAVGRWMAQYARVRPAVERLQQTLTFAQALRTGLATSPGEPLQVAQYPAVAGDRWWGLPRPASAPATSRTGWVVCMPQKIDWSRAVAGLAVDEWTEVVPSLSETTGVAFEYDAPGAVAPQSILVAVPSRPDAAWTAETLEQTLNETLDLARIRAVDLDTLGDAGQFLPAIYFPYNVARHAASTDLVPDAAPTTARALDAERP</sequence>
<accession>A0ABY9WYG7</accession>
<proteinExistence type="predicted"/>
<keyword evidence="3" id="KW-1185">Reference proteome</keyword>
<protein>
    <submittedName>
        <fullName evidence="2">Uncharacterized protein</fullName>
    </submittedName>
</protein>